<reference evidence="3 4" key="1">
    <citation type="submission" date="2019-03" db="EMBL/GenBank/DDBJ databases">
        <title>Nematode-trapping fungi genome.</title>
        <authorList>
            <person name="Vidal-Diez De Ulzurrun G."/>
        </authorList>
    </citation>
    <scope>NUCLEOTIDE SEQUENCE [LARGE SCALE GENOMIC DNA]</scope>
    <source>
        <strain evidence="3 4">TWF154</strain>
    </source>
</reference>
<name>A0A7C8K2K5_ORBOL</name>
<dbReference type="InterPro" id="IPR009003">
    <property type="entry name" value="Peptidase_S1_PA"/>
</dbReference>
<evidence type="ECO:0000313" key="4">
    <source>
        <dbReference type="Proteomes" id="UP000297595"/>
    </source>
</evidence>
<dbReference type="EMBL" id="SOZJ01000009">
    <property type="protein sequence ID" value="TGJ62812.1"/>
    <property type="molecule type" value="Genomic_DNA"/>
</dbReference>
<evidence type="ECO:0000256" key="1">
    <source>
        <dbReference type="SAM" id="MobiDB-lite"/>
    </source>
</evidence>
<dbReference type="AlphaFoldDB" id="A0A7C8K2K5"/>
<dbReference type="Proteomes" id="UP000297595">
    <property type="component" value="Unassembled WGS sequence"/>
</dbReference>
<evidence type="ECO:0000256" key="2">
    <source>
        <dbReference type="SAM" id="Phobius"/>
    </source>
</evidence>
<comment type="caution">
    <text evidence="3">The sequence shown here is derived from an EMBL/GenBank/DDBJ whole genome shotgun (WGS) entry which is preliminary data.</text>
</comment>
<protein>
    <submittedName>
        <fullName evidence="3">Uncharacterized protein</fullName>
    </submittedName>
</protein>
<proteinExistence type="predicted"/>
<gene>
    <name evidence="3" type="ORF">EYR41_011993</name>
</gene>
<dbReference type="OrthoDB" id="5367135at2759"/>
<organism evidence="3 4">
    <name type="scientific">Orbilia oligospora</name>
    <name type="common">Nematode-trapping fungus</name>
    <name type="synonym">Arthrobotrys oligospora</name>
    <dbReference type="NCBI Taxonomy" id="2813651"/>
    <lineage>
        <taxon>Eukaryota</taxon>
        <taxon>Fungi</taxon>
        <taxon>Dikarya</taxon>
        <taxon>Ascomycota</taxon>
        <taxon>Pezizomycotina</taxon>
        <taxon>Orbiliomycetes</taxon>
        <taxon>Orbiliales</taxon>
        <taxon>Orbiliaceae</taxon>
        <taxon>Orbilia</taxon>
    </lineage>
</organism>
<keyword evidence="2" id="KW-1133">Transmembrane helix</keyword>
<feature type="region of interest" description="Disordered" evidence="1">
    <location>
        <begin position="615"/>
        <end position="637"/>
    </location>
</feature>
<evidence type="ECO:0000313" key="3">
    <source>
        <dbReference type="EMBL" id="TGJ62812.1"/>
    </source>
</evidence>
<dbReference type="Gene3D" id="2.40.10.10">
    <property type="entry name" value="Trypsin-like serine proteases"/>
    <property type="match status" value="2"/>
</dbReference>
<sequence length="729" mass="82870">MRPQNPIPNFRFCNCAEHHQHYFHFVNSKFRNDFYYFRTVLVVYQVMVTMLGVSQIVTKTKRAGSSILSSVSRGMSIHSDPEVVTSKQGETVPKRREIIPEQPRTVPKPKKSTPKPQGSAPEPQESIPEPQGRVSKQEETIPVQQKVIPVQQETISVQQEFIPVRQETIPAQQETIIEQQEVIPVKQEVTPELRQEVIPERQEAIPELRREIVPERRETIPEVRQEIIPERRETIPELSREIIPERRETIPERQETIPERQEIIPELGDATAEPRYTTAQSSSRATAEDTSLFQHSDWYDRPDQGLDLNLAAAQTGNWKRWTVKLEFTQQGSRRTGTAFYINLAQKSGRILLTAGHNLISEDGEIVQDMKISETGEVITPANMFISEVYRNKPCSDSKVDDYGMILLPGRPQGGFGFSLKVAEASSSDMRQIGVNIIGYHQIINEPDFYSGRIDQVAPKYLKYNIQSVPGNSGGPVWIGSEGREIAIGIHNYGGDKKKKKSPAQGTRIHLGVLEDICRWTAGTGCNVGYLSKRLAVCGLKPPHDKYPDPELTFYMKFTRGVRTAKARLGAEELETTFDVLPGLTPSCAVGPNGFQKSLTPARYVFRFKEWTAWQENSDDEGEDTGGRRVAPTNSEPKPQWVRWRTDKDIDRVELSERIRDDSLVELQDKAKGFQVIQGQRKLRMMVDEVDQMPPEGPEGLYELYESERVGFIPAKDKHTENLYCLFRFA</sequence>
<dbReference type="InterPro" id="IPR043504">
    <property type="entry name" value="Peptidase_S1_PA_chymotrypsin"/>
</dbReference>
<dbReference type="SUPFAM" id="SSF50494">
    <property type="entry name" value="Trypsin-like serine proteases"/>
    <property type="match status" value="1"/>
</dbReference>
<accession>A0A7C8K2K5</accession>
<keyword evidence="2" id="KW-0472">Membrane</keyword>
<feature type="region of interest" description="Disordered" evidence="1">
    <location>
        <begin position="74"/>
        <end position="140"/>
    </location>
</feature>
<keyword evidence="2" id="KW-0812">Transmembrane</keyword>
<feature type="transmembrane region" description="Helical" evidence="2">
    <location>
        <begin position="35"/>
        <end position="57"/>
    </location>
</feature>